<name>A0ABC8K1L0_ERUVS</name>
<protein>
    <submittedName>
        <fullName evidence="1">Uncharacterized protein</fullName>
    </submittedName>
</protein>
<evidence type="ECO:0000313" key="1">
    <source>
        <dbReference type="EMBL" id="CAH8351785.1"/>
    </source>
</evidence>
<gene>
    <name evidence="1" type="ORF">ERUC_LOCUS18352</name>
</gene>
<dbReference type="AlphaFoldDB" id="A0ABC8K1L0"/>
<organism evidence="1 2">
    <name type="scientific">Eruca vesicaria subsp. sativa</name>
    <name type="common">Garden rocket</name>
    <name type="synonym">Eruca sativa</name>
    <dbReference type="NCBI Taxonomy" id="29727"/>
    <lineage>
        <taxon>Eukaryota</taxon>
        <taxon>Viridiplantae</taxon>
        <taxon>Streptophyta</taxon>
        <taxon>Embryophyta</taxon>
        <taxon>Tracheophyta</taxon>
        <taxon>Spermatophyta</taxon>
        <taxon>Magnoliopsida</taxon>
        <taxon>eudicotyledons</taxon>
        <taxon>Gunneridae</taxon>
        <taxon>Pentapetalae</taxon>
        <taxon>rosids</taxon>
        <taxon>malvids</taxon>
        <taxon>Brassicales</taxon>
        <taxon>Brassicaceae</taxon>
        <taxon>Brassiceae</taxon>
        <taxon>Eruca</taxon>
    </lineage>
</organism>
<evidence type="ECO:0000313" key="2">
    <source>
        <dbReference type="Proteomes" id="UP001642260"/>
    </source>
</evidence>
<comment type="caution">
    <text evidence="1">The sequence shown here is derived from an EMBL/GenBank/DDBJ whole genome shotgun (WGS) entry which is preliminary data.</text>
</comment>
<dbReference type="Proteomes" id="UP001642260">
    <property type="component" value="Unassembled WGS sequence"/>
</dbReference>
<keyword evidence="2" id="KW-1185">Reference proteome</keyword>
<sequence length="77" mass="8795">MAQESDAKLCLAPHDPWVLKKKLTDYIFAILMDNIMVQNLESSNGIEVKLHIVEKGHEADDYTLTFTKKPKYFLKAG</sequence>
<accession>A0ABC8K1L0</accession>
<proteinExistence type="predicted"/>
<reference evidence="1 2" key="1">
    <citation type="submission" date="2022-03" db="EMBL/GenBank/DDBJ databases">
        <authorList>
            <person name="Macdonald S."/>
            <person name="Ahmed S."/>
            <person name="Newling K."/>
        </authorList>
    </citation>
    <scope>NUCLEOTIDE SEQUENCE [LARGE SCALE GENOMIC DNA]</scope>
</reference>
<dbReference type="EMBL" id="CAKOAT010171821">
    <property type="protein sequence ID" value="CAH8351785.1"/>
    <property type="molecule type" value="Genomic_DNA"/>
</dbReference>